<proteinExistence type="predicted"/>
<feature type="transmembrane region" description="Helical" evidence="1">
    <location>
        <begin position="129"/>
        <end position="156"/>
    </location>
</feature>
<keyword evidence="3" id="KW-1185">Reference proteome</keyword>
<gene>
    <name evidence="2" type="ORF">DDF67_16305</name>
</gene>
<dbReference type="PIRSF" id="PIRSF026166">
    <property type="entry name" value="UCP026166"/>
    <property type="match status" value="1"/>
</dbReference>
<feature type="transmembrane region" description="Helical" evidence="1">
    <location>
        <begin position="12"/>
        <end position="31"/>
    </location>
</feature>
<dbReference type="PANTHER" id="PTHR18640:SF5">
    <property type="entry name" value="SODIUM_BILE ACID COTRANSPORTER 7"/>
    <property type="match status" value="1"/>
</dbReference>
<dbReference type="GO" id="GO:0005886">
    <property type="term" value="C:plasma membrane"/>
    <property type="evidence" value="ECO:0007669"/>
    <property type="project" value="TreeGrafter"/>
</dbReference>
<name>A0A2T9JSB9_9CAUL</name>
<comment type="caution">
    <text evidence="2">The sequence shown here is derived from an EMBL/GenBank/DDBJ whole genome shotgun (WGS) entry which is preliminary data.</text>
</comment>
<reference evidence="2 3" key="1">
    <citation type="submission" date="2018-04" db="EMBL/GenBank/DDBJ databases">
        <title>The genome sequence of Caulobacter sp. 744.</title>
        <authorList>
            <person name="Gao J."/>
            <person name="Sun J."/>
        </authorList>
    </citation>
    <scope>NUCLEOTIDE SEQUENCE [LARGE SCALE GENOMIC DNA]</scope>
    <source>
        <strain evidence="2 3">774</strain>
    </source>
</reference>
<organism evidence="2 3">
    <name type="scientific">Caulobacter endophyticus</name>
    <dbReference type="NCBI Taxonomy" id="2172652"/>
    <lineage>
        <taxon>Bacteria</taxon>
        <taxon>Pseudomonadati</taxon>
        <taxon>Pseudomonadota</taxon>
        <taxon>Alphaproteobacteria</taxon>
        <taxon>Caulobacterales</taxon>
        <taxon>Caulobacteraceae</taxon>
        <taxon>Caulobacter</taxon>
    </lineage>
</organism>
<keyword evidence="1" id="KW-0472">Membrane</keyword>
<dbReference type="InterPro" id="IPR016833">
    <property type="entry name" value="Put_Na-Bile_cotransptr"/>
</dbReference>
<accession>A0A2T9JSB9</accession>
<keyword evidence="1" id="KW-0812">Transmembrane</keyword>
<feature type="transmembrane region" description="Helical" evidence="1">
    <location>
        <begin position="207"/>
        <end position="226"/>
    </location>
</feature>
<feature type="transmembrane region" description="Helical" evidence="1">
    <location>
        <begin position="277"/>
        <end position="303"/>
    </location>
</feature>
<dbReference type="RefSeq" id="WP_109101903.1">
    <property type="nucleotide sequence ID" value="NZ_QDKQ01000056.1"/>
</dbReference>
<feature type="transmembrane region" description="Helical" evidence="1">
    <location>
        <begin position="168"/>
        <end position="186"/>
    </location>
</feature>
<dbReference type="Gene3D" id="1.20.1530.20">
    <property type="match status" value="1"/>
</dbReference>
<dbReference type="OrthoDB" id="9792271at2"/>
<evidence type="ECO:0000313" key="2">
    <source>
        <dbReference type="EMBL" id="PVM86536.1"/>
    </source>
</evidence>
<dbReference type="PANTHER" id="PTHR18640">
    <property type="entry name" value="SOLUTE CARRIER FAMILY 10 MEMBER 7"/>
    <property type="match status" value="1"/>
</dbReference>
<sequence>MANPVSAVLSKLKIDAYIIALFGMVVLASFLPVRGQAAEVTGWVVKIAIALLFFLHGAKLSREAVIAGITHWRLHLTILAFTFVLFPILGLAISKVGVLTPTMAAGMVFLACLPSTVQSSIAFTSIGRGNVAAAVCAASASNLFGIFLTPVLVGLLMNAHGDVGGWDSIKSIIIQLLVPFVAGQLARPLVGKWIEKHKTLVGRVDRGSILLVVYSAFSAAVVEGLWRKVSPLELITLLLVCGVLLTLVMLATMWGARLLGFSKADEVAIVFCGSKKSLATGVPMAGILFPGATAGVLVLPLMIFHQIQLMACSVLAQRYAARPADEA</sequence>
<dbReference type="Pfam" id="PF13593">
    <property type="entry name" value="SBF_like"/>
    <property type="match status" value="1"/>
</dbReference>
<feature type="transmembrane region" description="Helical" evidence="1">
    <location>
        <begin position="72"/>
        <end position="93"/>
    </location>
</feature>
<dbReference type="EMBL" id="QDKQ01000056">
    <property type="protein sequence ID" value="PVM86536.1"/>
    <property type="molecule type" value="Genomic_DNA"/>
</dbReference>
<feature type="transmembrane region" description="Helical" evidence="1">
    <location>
        <begin position="43"/>
        <end position="60"/>
    </location>
</feature>
<dbReference type="InterPro" id="IPR038770">
    <property type="entry name" value="Na+/solute_symporter_sf"/>
</dbReference>
<dbReference type="Proteomes" id="UP000245073">
    <property type="component" value="Unassembled WGS sequence"/>
</dbReference>
<feature type="transmembrane region" description="Helical" evidence="1">
    <location>
        <begin position="232"/>
        <end position="256"/>
    </location>
</feature>
<protein>
    <submittedName>
        <fullName evidence="2">Bile acid:sodium symporter</fullName>
    </submittedName>
</protein>
<dbReference type="AlphaFoldDB" id="A0A2T9JSB9"/>
<evidence type="ECO:0000256" key="1">
    <source>
        <dbReference type="SAM" id="Phobius"/>
    </source>
</evidence>
<feature type="transmembrane region" description="Helical" evidence="1">
    <location>
        <begin position="99"/>
        <end position="117"/>
    </location>
</feature>
<evidence type="ECO:0000313" key="3">
    <source>
        <dbReference type="Proteomes" id="UP000245073"/>
    </source>
</evidence>
<keyword evidence="1" id="KW-1133">Transmembrane helix</keyword>